<sequence length="83" mass="9617">MIASILTGSLAFEHLGASTRWLYYLAHSGLTGSRRRKYSEFYDGRKGWRFSRKTHNAIYNNIIGLITLVVILRIALFLSENFY</sequence>
<gene>
    <name evidence="2" type="ORF">A3841_01565</name>
</gene>
<evidence type="ECO:0000256" key="1">
    <source>
        <dbReference type="SAM" id="Phobius"/>
    </source>
</evidence>
<dbReference type="OrthoDB" id="9868570at2"/>
<reference evidence="2 3" key="1">
    <citation type="submission" date="2016-03" db="EMBL/GenBank/DDBJ databases">
        <title>Genome sequence of Pontibacter sp. nov., of the family cytophagaceae, isolated from marine sediment of the Yellow Sea, China.</title>
        <authorList>
            <person name="Zhang G."/>
            <person name="Zhang R."/>
        </authorList>
    </citation>
    <scope>NUCLEOTIDE SEQUENCE [LARGE SCALE GENOMIC DNA]</scope>
    <source>
        <strain evidence="2 3">S10-8</strain>
    </source>
</reference>
<keyword evidence="1" id="KW-0812">Transmembrane</keyword>
<accession>A0A1Q5PAM0</accession>
<dbReference type="EMBL" id="LVWA01000009">
    <property type="protein sequence ID" value="OKL39289.1"/>
    <property type="molecule type" value="Genomic_DNA"/>
</dbReference>
<proteinExistence type="predicted"/>
<protein>
    <submittedName>
        <fullName evidence="2">Uncharacterized protein</fullName>
    </submittedName>
</protein>
<dbReference type="AlphaFoldDB" id="A0A1Q5PAM0"/>
<name>A0A1Q5PAM0_9BACT</name>
<keyword evidence="3" id="KW-1185">Reference proteome</keyword>
<organism evidence="2 3">
    <name type="scientific">Pontibacter flavimaris</name>
    <dbReference type="NCBI Taxonomy" id="1797110"/>
    <lineage>
        <taxon>Bacteria</taxon>
        <taxon>Pseudomonadati</taxon>
        <taxon>Bacteroidota</taxon>
        <taxon>Cytophagia</taxon>
        <taxon>Cytophagales</taxon>
        <taxon>Hymenobacteraceae</taxon>
        <taxon>Pontibacter</taxon>
    </lineage>
</organism>
<comment type="caution">
    <text evidence="2">The sequence shown here is derived from an EMBL/GenBank/DDBJ whole genome shotgun (WGS) entry which is preliminary data.</text>
</comment>
<evidence type="ECO:0000313" key="2">
    <source>
        <dbReference type="EMBL" id="OKL39289.1"/>
    </source>
</evidence>
<keyword evidence="1" id="KW-1133">Transmembrane helix</keyword>
<dbReference type="STRING" id="1797110.A3841_01565"/>
<dbReference type="Proteomes" id="UP000186551">
    <property type="component" value="Unassembled WGS sequence"/>
</dbReference>
<dbReference type="RefSeq" id="WP_073853016.1">
    <property type="nucleotide sequence ID" value="NZ_LVWA01000009.1"/>
</dbReference>
<feature type="transmembrane region" description="Helical" evidence="1">
    <location>
        <begin position="58"/>
        <end position="78"/>
    </location>
</feature>
<evidence type="ECO:0000313" key="3">
    <source>
        <dbReference type="Proteomes" id="UP000186551"/>
    </source>
</evidence>
<keyword evidence="1" id="KW-0472">Membrane</keyword>